<name>A0ABS7KP82_9BACL</name>
<dbReference type="EMBL" id="JACLIC010000039">
    <property type="protein sequence ID" value="MBY0205904.1"/>
    <property type="molecule type" value="Genomic_DNA"/>
</dbReference>
<evidence type="ECO:0000259" key="1">
    <source>
        <dbReference type="Pfam" id="PF20613"/>
    </source>
</evidence>
<dbReference type="Proteomes" id="UP000706031">
    <property type="component" value="Unassembled WGS sequence"/>
</dbReference>
<accession>A0ABS7KP82</accession>
<dbReference type="Pfam" id="PF20613">
    <property type="entry name" value="HipA_2"/>
    <property type="match status" value="1"/>
</dbReference>
<feature type="domain" description="HipA-like kinase" evidence="1">
    <location>
        <begin position="2"/>
        <end position="176"/>
    </location>
</feature>
<evidence type="ECO:0000313" key="2">
    <source>
        <dbReference type="EMBL" id="MBY0205904.1"/>
    </source>
</evidence>
<protein>
    <recommendedName>
        <fullName evidence="1">HipA-like kinase domain-containing protein</fullName>
    </recommendedName>
</protein>
<comment type="caution">
    <text evidence="2">The sequence shown here is derived from an EMBL/GenBank/DDBJ whole genome shotgun (WGS) entry which is preliminary data.</text>
</comment>
<dbReference type="Gene3D" id="1.10.1070.20">
    <property type="match status" value="1"/>
</dbReference>
<dbReference type="InterPro" id="IPR046748">
    <property type="entry name" value="HipA_2"/>
</dbReference>
<proteinExistence type="predicted"/>
<keyword evidence="3" id="KW-1185">Reference proteome</keyword>
<reference evidence="2 3" key="1">
    <citation type="submission" date="2020-08" db="EMBL/GenBank/DDBJ databases">
        <title>Fungal Genomes of the International Space Station.</title>
        <authorList>
            <person name="Seuylemezian A."/>
            <person name="Singh N.K."/>
            <person name="Wood J."/>
            <person name="Venkateswaran K."/>
        </authorList>
    </citation>
    <scope>NUCLEOTIDE SEQUENCE [LARGE SCALE GENOMIC DNA]</scope>
    <source>
        <strain evidence="2 3">S/N-304-OC-R4</strain>
    </source>
</reference>
<sequence length="309" mass="36172">MSKPITVVGNDGEVYFLKKPWIIDPKTKKQTYLDCMFLQEALVSEIAAYLKLNIPAYAIVEIDREAIGKFSVLRLNGFSEGLYFASTRINNVETNYMDSLDLSLDEHKMLLKQSWFDFYSRISNKDDFGKMIVMDLFVCNFDRFGNVGNLIVSVKEDNREFFIIDHGFTFWGHVWVDSKKNMMNQISNKELYLDMYFRKLIGASGYRLPMSGLGTLFRAIDQHIYFDDEGALPIMQTISLIEQIDQRMINEWINNIPLDWFVSYDDQVERYVEFLLYKKNLIRELLNTMVANGAFRNYKGGNLPWNQPM</sequence>
<evidence type="ECO:0000313" key="3">
    <source>
        <dbReference type="Proteomes" id="UP000706031"/>
    </source>
</evidence>
<organism evidence="2 3">
    <name type="scientific">Paenibacillus cucumis</name>
    <name type="common">ex Kampfer et al. 2016</name>
    <dbReference type="NCBI Taxonomy" id="1776858"/>
    <lineage>
        <taxon>Bacteria</taxon>
        <taxon>Bacillati</taxon>
        <taxon>Bacillota</taxon>
        <taxon>Bacilli</taxon>
        <taxon>Bacillales</taxon>
        <taxon>Paenibacillaceae</taxon>
        <taxon>Paenibacillus</taxon>
    </lineage>
</organism>
<gene>
    <name evidence="2" type="ORF">H7T88_22095</name>
</gene>